<dbReference type="InterPro" id="IPR000246">
    <property type="entry name" value="Peptidase_T2"/>
</dbReference>
<dbReference type="InterPro" id="IPR029055">
    <property type="entry name" value="Ntn_hydrolases_N"/>
</dbReference>
<dbReference type="GO" id="GO:0016787">
    <property type="term" value="F:hydrolase activity"/>
    <property type="evidence" value="ECO:0007669"/>
    <property type="project" value="InterPro"/>
</dbReference>
<keyword evidence="4" id="KW-1185">Reference proteome</keyword>
<dbReference type="Proteomes" id="UP000031192">
    <property type="component" value="Unassembled WGS sequence"/>
</dbReference>
<comment type="caution">
    <text evidence="3">The sequence shown here is derived from an EMBL/GenBank/DDBJ whole genome shotgun (WGS) entry which is preliminary data.</text>
</comment>
<accession>A0A0B4HXH4</accession>
<protein>
    <submittedName>
        <fullName evidence="3">Peptidase T2, asparaginase 2</fullName>
    </submittedName>
</protein>
<evidence type="ECO:0000256" key="1">
    <source>
        <dbReference type="PIRSR" id="PIRSR600246-1"/>
    </source>
</evidence>
<dbReference type="Gene3D" id="3.60.20.30">
    <property type="entry name" value="(Glycosyl)asparaginase"/>
    <property type="match status" value="1"/>
</dbReference>
<feature type="site" description="Cleavage; by autolysis" evidence="2">
    <location>
        <begin position="165"/>
        <end position="166"/>
    </location>
</feature>
<evidence type="ECO:0000256" key="2">
    <source>
        <dbReference type="PIRSR" id="PIRSR600246-3"/>
    </source>
</evidence>
<sequence>MGPVGIVLHGGASESWVGDAASFEATNAFLDTLVSKAEASLRQGATAVDVAAEVVAELEDFPEFNAGKGSAVNIDGGFELEAGIVNGADSAYRAAVCLRTTKNPVKLARAMLDRRGTTAPVLMAGVGGDQLARRLGLETVDNGYFGTERRLSYWRQKRPDVSEHGTVGAVVLDARGNVAAANSTGGMTMKPVGRVGDTAMLGSGLYADGRVAVACSGGGEAIMTSMLAGRIANLYGGGVGIARAVEQAVWEATRLCPSISCGVIAIASDGERTAQCNSRIFNTASAGDAAPQHERQVGLLRCTMPIIGPLCCYDDDLLRIGVSKHPTRPGQLTFQLKGASLADMDREQVFALFGTLRRAAKALVELVGSSVSDVAMMTWPGGDGGHLFPVHIRRDSEGGDGSKNSTCTERHTAIFHETSMVIRRASVGDGEQSHGRRGLLLVGEAEAQGAVGALWGALQGGLREALQLEDPRSPCSGPRRPRSWSLLVDPAAAGRDEVLVASSFPDHHWPSPAPFTSTHDAEFTAALGPRSWDLDGLRCVADGLRDKLGGPAGYMEKH</sequence>
<gene>
    <name evidence="3" type="ORF">MGU_08400</name>
</gene>
<name>A0A0B4HXH4_METGA</name>
<dbReference type="PANTHER" id="PTHR10188:SF42">
    <property type="entry name" value="SI:CH211-256M1.8"/>
    <property type="match status" value="1"/>
</dbReference>
<dbReference type="GO" id="GO:0033345">
    <property type="term" value="P:L-asparagine catabolic process via L-aspartate"/>
    <property type="evidence" value="ECO:0007669"/>
    <property type="project" value="TreeGrafter"/>
</dbReference>
<dbReference type="PANTHER" id="PTHR10188">
    <property type="entry name" value="L-ASPARAGINASE"/>
    <property type="match status" value="1"/>
</dbReference>
<dbReference type="HOGENOM" id="CLU_491816_0_0_1"/>
<dbReference type="OrthoDB" id="4939205at2759"/>
<dbReference type="EMBL" id="AZNH01000043">
    <property type="protein sequence ID" value="KID84314.1"/>
    <property type="molecule type" value="Genomic_DNA"/>
</dbReference>
<reference evidence="3 4" key="1">
    <citation type="journal article" date="2014" name="Proc. Natl. Acad. Sci. U.S.A.">
        <title>Trajectory and genomic determinants of fungal-pathogen speciation and host adaptation.</title>
        <authorList>
            <person name="Hu X."/>
            <person name="Xiao G."/>
            <person name="Zheng P."/>
            <person name="Shang Y."/>
            <person name="Su Y."/>
            <person name="Zhang X."/>
            <person name="Liu X."/>
            <person name="Zhan S."/>
            <person name="St Leger R.J."/>
            <person name="Wang C."/>
        </authorList>
    </citation>
    <scope>NUCLEOTIDE SEQUENCE [LARGE SCALE GENOMIC DNA]</scope>
    <source>
        <strain evidence="3 4">ARSEF 977</strain>
    </source>
</reference>
<evidence type="ECO:0000313" key="3">
    <source>
        <dbReference type="EMBL" id="KID84314.1"/>
    </source>
</evidence>
<organism evidence="3 4">
    <name type="scientific">Metarhizium guizhouense (strain ARSEF 977)</name>
    <dbReference type="NCBI Taxonomy" id="1276136"/>
    <lineage>
        <taxon>Eukaryota</taxon>
        <taxon>Fungi</taxon>
        <taxon>Dikarya</taxon>
        <taxon>Ascomycota</taxon>
        <taxon>Pezizomycotina</taxon>
        <taxon>Sordariomycetes</taxon>
        <taxon>Hypocreomycetidae</taxon>
        <taxon>Hypocreales</taxon>
        <taxon>Clavicipitaceae</taxon>
        <taxon>Metarhizium</taxon>
    </lineage>
</organism>
<feature type="active site" description="Nucleophile" evidence="1">
    <location>
        <position position="166"/>
    </location>
</feature>
<dbReference type="Pfam" id="PF01112">
    <property type="entry name" value="Asparaginase_2"/>
    <property type="match status" value="1"/>
</dbReference>
<dbReference type="AlphaFoldDB" id="A0A0B4HXH4"/>
<evidence type="ECO:0000313" key="4">
    <source>
        <dbReference type="Proteomes" id="UP000031192"/>
    </source>
</evidence>
<dbReference type="SUPFAM" id="SSF56235">
    <property type="entry name" value="N-terminal nucleophile aminohydrolases (Ntn hydrolases)"/>
    <property type="match status" value="1"/>
</dbReference>
<proteinExistence type="predicted"/>
<dbReference type="GO" id="GO:0005737">
    <property type="term" value="C:cytoplasm"/>
    <property type="evidence" value="ECO:0007669"/>
    <property type="project" value="TreeGrafter"/>
</dbReference>